<dbReference type="AlphaFoldDB" id="A0A0G1L946"/>
<accession>A0A0G1L946</accession>
<reference evidence="1 2" key="1">
    <citation type="journal article" date="2015" name="Nature">
        <title>rRNA introns, odd ribosomes, and small enigmatic genomes across a large radiation of phyla.</title>
        <authorList>
            <person name="Brown C.T."/>
            <person name="Hug L.A."/>
            <person name="Thomas B.C."/>
            <person name="Sharon I."/>
            <person name="Castelle C.J."/>
            <person name="Singh A."/>
            <person name="Wilkins M.J."/>
            <person name="Williams K.H."/>
            <person name="Banfield J.F."/>
        </authorList>
    </citation>
    <scope>NUCLEOTIDE SEQUENCE [LARGE SCALE GENOMIC DNA]</scope>
</reference>
<dbReference type="EMBL" id="LCKF01000005">
    <property type="protein sequence ID" value="KKT92163.1"/>
    <property type="molecule type" value="Genomic_DNA"/>
</dbReference>
<evidence type="ECO:0000313" key="1">
    <source>
        <dbReference type="EMBL" id="KKT92163.1"/>
    </source>
</evidence>
<name>A0A0G1L946_9BACT</name>
<dbReference type="Proteomes" id="UP000033966">
    <property type="component" value="Unassembled WGS sequence"/>
</dbReference>
<sequence>MRFFVAKDFNVDCTDINLPEEDDILFLPKAGICSVMGIPCENTPSCKQKGNVDCNMMSLPFETDPLSILIEKEESGRFIALDLDSEPDSQFGSNIFEVKRIESEIYMEDVFQNLEDIYIPKDKDILETVDVRIFDIMPKHLSIRRSNR</sequence>
<gene>
    <name evidence="1" type="ORF">UW92_C0005G0010</name>
</gene>
<proteinExistence type="predicted"/>
<evidence type="ECO:0000313" key="2">
    <source>
        <dbReference type="Proteomes" id="UP000033966"/>
    </source>
</evidence>
<comment type="caution">
    <text evidence="1">The sequence shown here is derived from an EMBL/GenBank/DDBJ whole genome shotgun (WGS) entry which is preliminary data.</text>
</comment>
<organism evidence="1 2">
    <name type="scientific">Candidatus Jorgensenbacteria bacterium GW2011_GWA2_45_13</name>
    <dbReference type="NCBI Taxonomy" id="1618662"/>
    <lineage>
        <taxon>Bacteria</taxon>
        <taxon>Candidatus Joergenseniibacteriota</taxon>
    </lineage>
</organism>
<protein>
    <submittedName>
        <fullName evidence="1">Uncharacterized protein</fullName>
    </submittedName>
</protein>